<organism evidence="2 3">
    <name type="scientific">Gemmobacter aquatilis</name>
    <dbReference type="NCBI Taxonomy" id="933059"/>
    <lineage>
        <taxon>Bacteria</taxon>
        <taxon>Pseudomonadati</taxon>
        <taxon>Pseudomonadota</taxon>
        <taxon>Alphaproteobacteria</taxon>
        <taxon>Rhodobacterales</taxon>
        <taxon>Paracoccaceae</taxon>
        <taxon>Gemmobacter</taxon>
    </lineage>
</organism>
<dbReference type="Proteomes" id="UP000198761">
    <property type="component" value="Unassembled WGS sequence"/>
</dbReference>
<proteinExistence type="predicted"/>
<sequence>MRILTVLFALAAAPVAAAEGVLVWHDDADMAVKLAVLQGDDPRHVTALHVLAETKVISATMTAVSADGQAVGLCHQVQDDNESPASLRGYDLQGREIWKRFPSEIHAQIEAGLPDGVVLASSSDRLTFSCEDGGASGAPGGLAFDVGVSAGPRGADGFVSDYKTWRIRLHLDGASGALLAAEPVRKGGLVMVRPNRDRLAHTPDGSAVVMEGGASVLVLPEGGTGRVLWGEEAIRWQGKPVGEGHDFAWFIPPRD</sequence>
<dbReference type="RefSeq" id="WP_091299453.1">
    <property type="nucleotide sequence ID" value="NZ_FOCE01000003.1"/>
</dbReference>
<evidence type="ECO:0000256" key="1">
    <source>
        <dbReference type="SAM" id="SignalP"/>
    </source>
</evidence>
<feature type="signal peptide" evidence="1">
    <location>
        <begin position="1"/>
        <end position="17"/>
    </location>
</feature>
<evidence type="ECO:0000313" key="2">
    <source>
        <dbReference type="EMBL" id="SEN09249.1"/>
    </source>
</evidence>
<keyword evidence="3" id="KW-1185">Reference proteome</keyword>
<reference evidence="2 3" key="1">
    <citation type="submission" date="2016-10" db="EMBL/GenBank/DDBJ databases">
        <authorList>
            <person name="de Groot N.N."/>
        </authorList>
    </citation>
    <scope>NUCLEOTIDE SEQUENCE [LARGE SCALE GENOMIC DNA]</scope>
    <source>
        <strain evidence="2 3">DSM 3857</strain>
    </source>
</reference>
<protein>
    <submittedName>
        <fullName evidence="2">Uncharacterized protein</fullName>
    </submittedName>
</protein>
<dbReference type="EMBL" id="FOCE01000003">
    <property type="protein sequence ID" value="SEN09249.1"/>
    <property type="molecule type" value="Genomic_DNA"/>
</dbReference>
<name>A0A1H8DPS5_9RHOB</name>
<feature type="chain" id="PRO_5011754886" evidence="1">
    <location>
        <begin position="18"/>
        <end position="255"/>
    </location>
</feature>
<dbReference type="STRING" id="933059.SAMN04488103_10396"/>
<keyword evidence="1" id="KW-0732">Signal</keyword>
<gene>
    <name evidence="2" type="ORF">SAMN04488103_10396</name>
</gene>
<dbReference type="AlphaFoldDB" id="A0A1H8DPS5"/>
<accession>A0A1H8DPS5</accession>
<evidence type="ECO:0000313" key="3">
    <source>
        <dbReference type="Proteomes" id="UP000198761"/>
    </source>
</evidence>